<proteinExistence type="predicted"/>
<dbReference type="KEGG" id="xba:C7S18_15650"/>
<feature type="signal peptide" evidence="1">
    <location>
        <begin position="1"/>
        <end position="25"/>
    </location>
</feature>
<evidence type="ECO:0000256" key="1">
    <source>
        <dbReference type="SAM" id="SignalP"/>
    </source>
</evidence>
<evidence type="ECO:0000313" key="3">
    <source>
        <dbReference type="Proteomes" id="UP000241074"/>
    </source>
</evidence>
<reference evidence="2 3" key="2">
    <citation type="submission" date="2018-03" db="EMBL/GenBank/DDBJ databases">
        <authorList>
            <person name="Keele B.F."/>
        </authorList>
    </citation>
    <scope>NUCLEOTIDE SEQUENCE [LARGE SCALE GENOMIC DNA]</scope>
    <source>
        <strain evidence="2 3">D13</strain>
    </source>
</reference>
<dbReference type="Proteomes" id="UP000241074">
    <property type="component" value="Chromosome"/>
</dbReference>
<accession>A0A2P1PUN4</accession>
<reference evidence="2 3" key="1">
    <citation type="submission" date="2018-03" db="EMBL/GenBank/DDBJ databases">
        <title>Ahniella affigens gen. nov., sp. nov., a gammaproteobacterium isolated from sandy soil near a stream.</title>
        <authorList>
            <person name="Ko Y."/>
            <person name="Kim J.-H."/>
        </authorList>
    </citation>
    <scope>NUCLEOTIDE SEQUENCE [LARGE SCALE GENOMIC DNA]</scope>
    <source>
        <strain evidence="2 3">D13</strain>
    </source>
</reference>
<evidence type="ECO:0000313" key="2">
    <source>
        <dbReference type="EMBL" id="AVP98532.1"/>
    </source>
</evidence>
<keyword evidence="1" id="KW-0732">Signal</keyword>
<name>A0A2P1PUN4_9GAMM</name>
<dbReference type="EMBL" id="CP027860">
    <property type="protein sequence ID" value="AVP98532.1"/>
    <property type="molecule type" value="Genomic_DNA"/>
</dbReference>
<gene>
    <name evidence="2" type="ORF">C7S18_15650</name>
</gene>
<sequence length="88" mass="8928">MENVMKAMKLVLAAALAVGSASALASSFTEGGGYEIGYPAAYQAAVNDAGDLCSLLGGRPGPTVIVIDSTYMGGGYYSVLVQRVCFGI</sequence>
<organism evidence="2 3">
    <name type="scientific">Ahniella affigens</name>
    <dbReference type="NCBI Taxonomy" id="2021234"/>
    <lineage>
        <taxon>Bacteria</taxon>
        <taxon>Pseudomonadati</taxon>
        <taxon>Pseudomonadota</taxon>
        <taxon>Gammaproteobacteria</taxon>
        <taxon>Lysobacterales</taxon>
        <taxon>Rhodanobacteraceae</taxon>
        <taxon>Ahniella</taxon>
    </lineage>
</organism>
<keyword evidence="3" id="KW-1185">Reference proteome</keyword>
<dbReference type="AlphaFoldDB" id="A0A2P1PUN4"/>
<feature type="chain" id="PRO_5015134850" evidence="1">
    <location>
        <begin position="26"/>
        <end position="88"/>
    </location>
</feature>
<protein>
    <submittedName>
        <fullName evidence="2">Uncharacterized protein</fullName>
    </submittedName>
</protein>